<dbReference type="AlphaFoldDB" id="A0AA37T5W2"/>
<keyword evidence="1" id="KW-0378">Hydrolase</keyword>
<evidence type="ECO:0000259" key="3">
    <source>
        <dbReference type="PROSITE" id="PS50263"/>
    </source>
</evidence>
<dbReference type="InterPro" id="IPR050345">
    <property type="entry name" value="Aliph_Amidase/BUP"/>
</dbReference>
<name>A0AA37T5W2_9GAMM</name>
<dbReference type="PANTHER" id="PTHR43674:SF2">
    <property type="entry name" value="BETA-UREIDOPROPIONASE"/>
    <property type="match status" value="1"/>
</dbReference>
<dbReference type="InterPro" id="IPR017755">
    <property type="entry name" value="N-carbamoylputrescine_amidase"/>
</dbReference>
<dbReference type="CDD" id="cd07573">
    <property type="entry name" value="CPA"/>
    <property type="match status" value="1"/>
</dbReference>
<dbReference type="InterPro" id="IPR036526">
    <property type="entry name" value="C-N_Hydrolase_sf"/>
</dbReference>
<protein>
    <submittedName>
        <fullName evidence="4">N-carbamoylputrescine amidase</fullName>
    </submittedName>
</protein>
<comment type="caution">
    <text evidence="4">The sequence shown here is derived from an EMBL/GenBank/DDBJ whole genome shotgun (WGS) entry which is preliminary data.</text>
</comment>
<dbReference type="Proteomes" id="UP001156870">
    <property type="component" value="Unassembled WGS sequence"/>
</dbReference>
<keyword evidence="5" id="KW-1185">Reference proteome</keyword>
<comment type="similarity">
    <text evidence="2">Belongs to the carbon-nitrogen hydrolase superfamily.</text>
</comment>
<feature type="domain" description="CN hydrolase" evidence="3">
    <location>
        <begin position="1"/>
        <end position="247"/>
    </location>
</feature>
<dbReference type="GO" id="GO:0033388">
    <property type="term" value="P:putrescine biosynthetic process from arginine"/>
    <property type="evidence" value="ECO:0007669"/>
    <property type="project" value="TreeGrafter"/>
</dbReference>
<dbReference type="PROSITE" id="PS50263">
    <property type="entry name" value="CN_HYDROLASE"/>
    <property type="match status" value="1"/>
</dbReference>
<evidence type="ECO:0000313" key="5">
    <source>
        <dbReference type="Proteomes" id="UP001156870"/>
    </source>
</evidence>
<dbReference type="PANTHER" id="PTHR43674">
    <property type="entry name" value="NITRILASE C965.09-RELATED"/>
    <property type="match status" value="1"/>
</dbReference>
<dbReference type="SUPFAM" id="SSF56317">
    <property type="entry name" value="Carbon-nitrogen hydrolase"/>
    <property type="match status" value="1"/>
</dbReference>
<dbReference type="Gene3D" id="3.60.110.10">
    <property type="entry name" value="Carbon-nitrogen hydrolase"/>
    <property type="match status" value="1"/>
</dbReference>
<reference evidence="4 5" key="1">
    <citation type="journal article" date="2014" name="Int. J. Syst. Evol. Microbiol.">
        <title>Complete genome sequence of Corynebacterium casei LMG S-19264T (=DSM 44701T), isolated from a smear-ripened cheese.</title>
        <authorList>
            <consortium name="US DOE Joint Genome Institute (JGI-PGF)"/>
            <person name="Walter F."/>
            <person name="Albersmeier A."/>
            <person name="Kalinowski J."/>
            <person name="Ruckert C."/>
        </authorList>
    </citation>
    <scope>NUCLEOTIDE SEQUENCE [LARGE SCALE GENOMIC DNA]</scope>
    <source>
        <strain evidence="4 5">NBRC 110095</strain>
    </source>
</reference>
<sequence length="278" mass="31658">MACSWDIHSNISKAEKLVIKAANAGANIVLLQELFETPYFCIEQNDKHFGLAKEYPNELIYYFSELAKKLNVVLPISYFEKSNTVFFNSLCVIDANGEILENYRKSHIPNGPGYQEKTYFSPGDTGFKVWNTLYGKIGVGICWDQWFPEAARSMTLQGAEILFYPTAIGSEPHDQSIDSKDHWQRTMQGHSAANIIPIVASNRIGKERVNDTQIDFYGSSFITNETGATLQQADRSSESILLENFDLNEISQKRNEWNLFRDRRPDLYQNLLTLDGES</sequence>
<evidence type="ECO:0000256" key="1">
    <source>
        <dbReference type="ARBA" id="ARBA00022801"/>
    </source>
</evidence>
<evidence type="ECO:0000313" key="4">
    <source>
        <dbReference type="EMBL" id="GLS27224.1"/>
    </source>
</evidence>
<dbReference type="NCBIfam" id="TIGR03381">
    <property type="entry name" value="agmatine_aguB"/>
    <property type="match status" value="1"/>
</dbReference>
<proteinExistence type="inferred from homology"/>
<dbReference type="EMBL" id="BSPD01000068">
    <property type="protein sequence ID" value="GLS27224.1"/>
    <property type="molecule type" value="Genomic_DNA"/>
</dbReference>
<organism evidence="4 5">
    <name type="scientific">Marinibactrum halimedae</name>
    <dbReference type="NCBI Taxonomy" id="1444977"/>
    <lineage>
        <taxon>Bacteria</taxon>
        <taxon>Pseudomonadati</taxon>
        <taxon>Pseudomonadota</taxon>
        <taxon>Gammaproteobacteria</taxon>
        <taxon>Cellvibrionales</taxon>
        <taxon>Cellvibrionaceae</taxon>
        <taxon>Marinibactrum</taxon>
    </lineage>
</organism>
<dbReference type="Pfam" id="PF00795">
    <property type="entry name" value="CN_hydrolase"/>
    <property type="match status" value="1"/>
</dbReference>
<gene>
    <name evidence="4" type="ORF">GCM10007877_29430</name>
</gene>
<evidence type="ECO:0000256" key="2">
    <source>
        <dbReference type="ARBA" id="ARBA00034122"/>
    </source>
</evidence>
<accession>A0AA37T5W2</accession>
<dbReference type="InterPro" id="IPR003010">
    <property type="entry name" value="C-N_Hydrolase"/>
</dbReference>
<dbReference type="GO" id="GO:0050126">
    <property type="term" value="F:N-carbamoylputrescine amidase activity"/>
    <property type="evidence" value="ECO:0007669"/>
    <property type="project" value="InterPro"/>
</dbReference>